<proteinExistence type="predicted"/>
<organism evidence="2 3">
    <name type="scientific">Aquisalinus flavus</name>
    <dbReference type="NCBI Taxonomy" id="1526572"/>
    <lineage>
        <taxon>Bacteria</taxon>
        <taxon>Pseudomonadati</taxon>
        <taxon>Pseudomonadota</taxon>
        <taxon>Alphaproteobacteria</taxon>
        <taxon>Parvularculales</taxon>
        <taxon>Parvularculaceae</taxon>
        <taxon>Aquisalinus</taxon>
    </lineage>
</organism>
<dbReference type="RefSeq" id="WP_206711365.1">
    <property type="nucleotide sequence ID" value="NZ_BMGH01000001.1"/>
</dbReference>
<dbReference type="Pfam" id="PF04964">
    <property type="entry name" value="Flp_Fap"/>
    <property type="match status" value="1"/>
</dbReference>
<evidence type="ECO:0000313" key="3">
    <source>
        <dbReference type="Proteomes" id="UP000613582"/>
    </source>
</evidence>
<comment type="caution">
    <text evidence="2">The sequence shown here is derived from an EMBL/GenBank/DDBJ whole genome shotgun (WGS) entry which is preliminary data.</text>
</comment>
<dbReference type="EMBL" id="BMGH01000001">
    <property type="protein sequence ID" value="GGD04604.1"/>
    <property type="molecule type" value="Genomic_DNA"/>
</dbReference>
<evidence type="ECO:0008006" key="4">
    <source>
        <dbReference type="Google" id="ProtNLM"/>
    </source>
</evidence>
<reference evidence="2" key="2">
    <citation type="submission" date="2020-09" db="EMBL/GenBank/DDBJ databases">
        <authorList>
            <person name="Sun Q."/>
            <person name="Zhou Y."/>
        </authorList>
    </citation>
    <scope>NUCLEOTIDE SEQUENCE</scope>
    <source>
        <strain evidence="2">CGMCC 1.12921</strain>
    </source>
</reference>
<evidence type="ECO:0000256" key="1">
    <source>
        <dbReference type="SAM" id="Phobius"/>
    </source>
</evidence>
<name>A0A8J2Y3H1_9PROT</name>
<feature type="transmembrane region" description="Helical" evidence="1">
    <location>
        <begin position="41"/>
        <end position="63"/>
    </location>
</feature>
<reference evidence="2" key="1">
    <citation type="journal article" date="2014" name="Int. J. Syst. Evol. Microbiol.">
        <title>Complete genome sequence of Corynebacterium casei LMG S-19264T (=DSM 44701T), isolated from a smear-ripened cheese.</title>
        <authorList>
            <consortium name="US DOE Joint Genome Institute (JGI-PGF)"/>
            <person name="Walter F."/>
            <person name="Albersmeier A."/>
            <person name="Kalinowski J."/>
            <person name="Ruckert C."/>
        </authorList>
    </citation>
    <scope>NUCLEOTIDE SEQUENCE</scope>
    <source>
        <strain evidence="2">CGMCC 1.12921</strain>
    </source>
</reference>
<dbReference type="InterPro" id="IPR007047">
    <property type="entry name" value="Flp_Fap"/>
</dbReference>
<protein>
    <recommendedName>
        <fullName evidence="4">Flp family type IVb pilin</fullName>
    </recommendedName>
</protein>
<keyword evidence="3" id="KW-1185">Reference proteome</keyword>
<keyword evidence="1" id="KW-0472">Membrane</keyword>
<dbReference type="AlphaFoldDB" id="A0A8J2Y3H1"/>
<evidence type="ECO:0000313" key="2">
    <source>
        <dbReference type="EMBL" id="GGD04604.1"/>
    </source>
</evidence>
<sequence>MKHQLLPLSRNNAIANSLKKVIRGSGRRLGEDEAGTTAIEYTLIATIIATMLVTSLGTISSLMKEDLTEVKTSIDNAKP</sequence>
<keyword evidence="1" id="KW-0812">Transmembrane</keyword>
<keyword evidence="1" id="KW-1133">Transmembrane helix</keyword>
<dbReference type="Proteomes" id="UP000613582">
    <property type="component" value="Unassembled WGS sequence"/>
</dbReference>
<accession>A0A8J2Y3H1</accession>
<gene>
    <name evidence="2" type="ORF">GCM10011342_11960</name>
</gene>